<evidence type="ECO:0000256" key="7">
    <source>
        <dbReference type="PROSITE-ProRule" id="PRU00473"/>
    </source>
</evidence>
<dbReference type="RefSeq" id="WP_092868582.1">
    <property type="nucleotide sequence ID" value="NZ_FPCH01000003.1"/>
</dbReference>
<dbReference type="Proteomes" id="UP000199423">
    <property type="component" value="Unassembled WGS sequence"/>
</dbReference>
<evidence type="ECO:0000256" key="4">
    <source>
        <dbReference type="ARBA" id="ARBA00022692"/>
    </source>
</evidence>
<comment type="similarity">
    <text evidence="2">Belongs to the MotB family.</text>
</comment>
<evidence type="ECO:0000256" key="8">
    <source>
        <dbReference type="SAM" id="MobiDB-lite"/>
    </source>
</evidence>
<evidence type="ECO:0000256" key="1">
    <source>
        <dbReference type="ARBA" id="ARBA00004162"/>
    </source>
</evidence>
<feature type="region of interest" description="Disordered" evidence="8">
    <location>
        <begin position="165"/>
        <end position="289"/>
    </location>
</feature>
<dbReference type="Pfam" id="PF00691">
    <property type="entry name" value="OmpA"/>
    <property type="match status" value="1"/>
</dbReference>
<dbReference type="InterPro" id="IPR050330">
    <property type="entry name" value="Bact_OuterMem_StrucFunc"/>
</dbReference>
<evidence type="ECO:0000313" key="12">
    <source>
        <dbReference type="Proteomes" id="UP000199423"/>
    </source>
</evidence>
<dbReference type="EMBL" id="FPCH01000003">
    <property type="protein sequence ID" value="SFV37229.1"/>
    <property type="molecule type" value="Genomic_DNA"/>
</dbReference>
<evidence type="ECO:0000256" key="3">
    <source>
        <dbReference type="ARBA" id="ARBA00022475"/>
    </source>
</evidence>
<feature type="domain" description="OmpA-like" evidence="10">
    <location>
        <begin position="317"/>
        <end position="435"/>
    </location>
</feature>
<feature type="compositionally biased region" description="Basic and acidic residues" evidence="8">
    <location>
        <begin position="112"/>
        <end position="124"/>
    </location>
</feature>
<protein>
    <submittedName>
        <fullName evidence="11">Chemotaxis protein MotB</fullName>
    </submittedName>
</protein>
<dbReference type="PANTHER" id="PTHR30329:SF21">
    <property type="entry name" value="LIPOPROTEIN YIAD-RELATED"/>
    <property type="match status" value="1"/>
</dbReference>
<feature type="compositionally biased region" description="Polar residues" evidence="8">
    <location>
        <begin position="219"/>
        <end position="233"/>
    </location>
</feature>
<evidence type="ECO:0000256" key="6">
    <source>
        <dbReference type="ARBA" id="ARBA00023136"/>
    </source>
</evidence>
<keyword evidence="3" id="KW-1003">Cell membrane</keyword>
<dbReference type="InterPro" id="IPR036737">
    <property type="entry name" value="OmpA-like_sf"/>
</dbReference>
<sequence>MSNGQEDVSSQPLVIIRRRRNTDEPHHGGVWKIAYADFMTAMMAFFLVMWLINAADKKTIVQVAAYFNPMRLTDRYAAPKGLEDLTETATKPTEERGKKGFEKQVINSQQKQEAEQESKERTGDAMDEAAQKSSAAAGGKSTEAQKEQALFDNPGDLLEKLADEARANSPTTASSPADGNISDPFDRTNRRAGKSQDTLKPAQQPATAAPPPSGAKAVTANNSKPPSQETAKQTPPVPQAANQLDKPKQQDVVAKQTPAALDQTKTEEKQEEKKEEKKHDKDKDEQAKKLEDQITSAISNISKDLPQVEVKATPEGVLISLTDDAHFGMFEVGSAKPRPELVLVMDKIGNVLQAQPGTIVVRGHTDSRAYKSGNYDNWRLSAARAQMAYYMLVRGGVPETRVTAIEGRADRDPKIPSDTLAAPNRRIDILVKEDQK</sequence>
<feature type="region of interest" description="Disordered" evidence="8">
    <location>
        <begin position="83"/>
        <end position="145"/>
    </location>
</feature>
<keyword evidence="4 9" id="KW-0812">Transmembrane</keyword>
<dbReference type="STRING" id="51670.SAMN04488557_3056"/>
<keyword evidence="12" id="KW-1185">Reference proteome</keyword>
<dbReference type="GO" id="GO:0005886">
    <property type="term" value="C:plasma membrane"/>
    <property type="evidence" value="ECO:0007669"/>
    <property type="project" value="UniProtKB-SubCell"/>
</dbReference>
<dbReference type="PANTHER" id="PTHR30329">
    <property type="entry name" value="STATOR ELEMENT OF FLAGELLAR MOTOR COMPLEX"/>
    <property type="match status" value="1"/>
</dbReference>
<feature type="compositionally biased region" description="Basic and acidic residues" evidence="8">
    <location>
        <begin position="92"/>
        <end position="102"/>
    </location>
</feature>
<evidence type="ECO:0000256" key="2">
    <source>
        <dbReference type="ARBA" id="ARBA00008914"/>
    </source>
</evidence>
<dbReference type="OrthoDB" id="7170686at2"/>
<dbReference type="InterPro" id="IPR006665">
    <property type="entry name" value="OmpA-like"/>
</dbReference>
<feature type="compositionally biased region" description="Low complexity" evidence="8">
    <location>
        <begin position="131"/>
        <end position="141"/>
    </location>
</feature>
<dbReference type="SUPFAM" id="SSF103088">
    <property type="entry name" value="OmpA-like"/>
    <property type="match status" value="1"/>
</dbReference>
<proteinExistence type="inferred from homology"/>
<name>A0A1I7NRE3_9HYPH</name>
<dbReference type="InterPro" id="IPR025713">
    <property type="entry name" value="MotB-like_N_dom"/>
</dbReference>
<evidence type="ECO:0000256" key="9">
    <source>
        <dbReference type="SAM" id="Phobius"/>
    </source>
</evidence>
<dbReference type="CDD" id="cd07185">
    <property type="entry name" value="OmpA_C-like"/>
    <property type="match status" value="1"/>
</dbReference>
<feature type="transmembrane region" description="Helical" evidence="9">
    <location>
        <begin position="33"/>
        <end position="52"/>
    </location>
</feature>
<evidence type="ECO:0000256" key="5">
    <source>
        <dbReference type="ARBA" id="ARBA00022989"/>
    </source>
</evidence>
<keyword evidence="5 9" id="KW-1133">Transmembrane helix</keyword>
<organism evidence="11 12">
    <name type="scientific">Hyphomicrobium facile</name>
    <dbReference type="NCBI Taxonomy" id="51670"/>
    <lineage>
        <taxon>Bacteria</taxon>
        <taxon>Pseudomonadati</taxon>
        <taxon>Pseudomonadota</taxon>
        <taxon>Alphaproteobacteria</taxon>
        <taxon>Hyphomicrobiales</taxon>
        <taxon>Hyphomicrobiaceae</taxon>
        <taxon>Hyphomicrobium</taxon>
    </lineage>
</organism>
<dbReference type="Pfam" id="PF13677">
    <property type="entry name" value="MotB_plug"/>
    <property type="match status" value="1"/>
</dbReference>
<feature type="compositionally biased region" description="Basic and acidic residues" evidence="8">
    <location>
        <begin position="264"/>
        <end position="289"/>
    </location>
</feature>
<evidence type="ECO:0000259" key="10">
    <source>
        <dbReference type="PROSITE" id="PS51123"/>
    </source>
</evidence>
<comment type="subcellular location">
    <subcellularLocation>
        <location evidence="1">Cell membrane</location>
        <topology evidence="1">Single-pass membrane protein</topology>
    </subcellularLocation>
</comment>
<dbReference type="AlphaFoldDB" id="A0A1I7NRE3"/>
<gene>
    <name evidence="11" type="ORF">SAMN04488557_3056</name>
</gene>
<evidence type="ECO:0000313" key="11">
    <source>
        <dbReference type="EMBL" id="SFV37229.1"/>
    </source>
</evidence>
<dbReference type="NCBIfam" id="NF004651">
    <property type="entry name" value="PRK05996.1"/>
    <property type="match status" value="1"/>
</dbReference>
<feature type="compositionally biased region" description="Polar residues" evidence="8">
    <location>
        <begin position="168"/>
        <end position="177"/>
    </location>
</feature>
<accession>A0A1I7NRE3</accession>
<dbReference type="Gene3D" id="3.30.1330.60">
    <property type="entry name" value="OmpA-like domain"/>
    <property type="match status" value="1"/>
</dbReference>
<reference evidence="12" key="1">
    <citation type="submission" date="2016-10" db="EMBL/GenBank/DDBJ databases">
        <authorList>
            <person name="Varghese N."/>
            <person name="Submissions S."/>
        </authorList>
    </citation>
    <scope>NUCLEOTIDE SEQUENCE [LARGE SCALE GENOMIC DNA]</scope>
    <source>
        <strain evidence="12">DSM 1565</strain>
    </source>
</reference>
<dbReference type="PROSITE" id="PS51123">
    <property type="entry name" value="OMPA_2"/>
    <property type="match status" value="1"/>
</dbReference>
<keyword evidence="6 7" id="KW-0472">Membrane</keyword>